<accession>A0A134AAZ3</accession>
<dbReference type="InterPro" id="IPR002789">
    <property type="entry name" value="HerA_central"/>
</dbReference>
<proteinExistence type="predicted"/>
<comment type="caution">
    <text evidence="2">The sequence shown here is derived from an EMBL/GenBank/DDBJ whole genome shotgun (WGS) entry which is preliminary data.</text>
</comment>
<evidence type="ECO:0000313" key="3">
    <source>
        <dbReference type="Proteomes" id="UP000070442"/>
    </source>
</evidence>
<dbReference type="PANTHER" id="PTHR42957">
    <property type="entry name" value="HELICASE MJ1565-RELATED"/>
    <property type="match status" value="1"/>
</dbReference>
<dbReference type="EMBL" id="LSDG01000046">
    <property type="protein sequence ID" value="KXB64884.1"/>
    <property type="molecule type" value="Genomic_DNA"/>
</dbReference>
<dbReference type="Proteomes" id="UP000070442">
    <property type="component" value="Unassembled WGS sequence"/>
</dbReference>
<reference evidence="3" key="1">
    <citation type="submission" date="2016-01" db="EMBL/GenBank/DDBJ databases">
        <authorList>
            <person name="Mitreva M."/>
            <person name="Pepin K.H."/>
            <person name="Mihindukulasuriya K.A."/>
            <person name="Fulton R."/>
            <person name="Fronick C."/>
            <person name="O'Laughlin M."/>
            <person name="Miner T."/>
            <person name="Herter B."/>
            <person name="Rosa B.A."/>
            <person name="Cordes M."/>
            <person name="Tomlinson C."/>
            <person name="Wollam A."/>
            <person name="Palsikar V.B."/>
            <person name="Mardis E.R."/>
            <person name="Wilson R.K."/>
        </authorList>
    </citation>
    <scope>NUCLEOTIDE SEQUENCE [LARGE SCALE GENOMIC DNA]</scope>
    <source>
        <strain evidence="3">DNF00729</strain>
    </source>
</reference>
<dbReference type="PATRIC" id="fig|755172.3.peg.1759"/>
<dbReference type="STRING" id="755172.HMPREF1863_01803"/>
<dbReference type="AlphaFoldDB" id="A0A134AAZ3"/>
<evidence type="ECO:0000259" key="1">
    <source>
        <dbReference type="Pfam" id="PF01935"/>
    </source>
</evidence>
<dbReference type="RefSeq" id="WP_232300143.1">
    <property type="nucleotide sequence ID" value="NZ_KQ960183.1"/>
</dbReference>
<dbReference type="SUPFAM" id="SSF52540">
    <property type="entry name" value="P-loop containing nucleoside triphosphate hydrolases"/>
    <property type="match status" value="1"/>
</dbReference>
<gene>
    <name evidence="2" type="ORF">HMPREF1863_01803</name>
</gene>
<organism evidence="2 3">
    <name type="scientific">Aedoeadaptatus coxii</name>
    <dbReference type="NCBI Taxonomy" id="755172"/>
    <lineage>
        <taxon>Bacteria</taxon>
        <taxon>Bacillati</taxon>
        <taxon>Bacillota</taxon>
        <taxon>Tissierellia</taxon>
        <taxon>Tissierellales</taxon>
        <taxon>Peptoniphilaceae</taxon>
        <taxon>Aedoeadaptatus</taxon>
    </lineage>
</organism>
<sequence length="610" mass="68978">MQIKVLGLTNPREVTVGSRDHNFRVAEFIMIDDPVQGTILGEVVESQTYNRFIPMDIGGDFVDDDVLASLKQLGYDIHNETIYIAKVRFLRETNEPPLTGSDGRAPKFSEIRDILVPTEPKDGLVLGSIRNTEYLYDEMEDHLKNLYDLYEEGASHPQQDVPYVLDLRAMHQYPHIGIFGGSGSGKSFGMRVILEELMEQKIPGVILDPHYEMDFTEPAQGGKSYEKGHRRFQIGSDVGIRFEDMSSGDLKNILDAKSDLSEAMKGTVDLLFQKGNNFEGFQGRIEDLIAGHEIGGIEKIREMTMEAGPKQKEWQRIQKVFERYGRSTNISSLKGILWRVNSLERDGLFYGDSTPVEETIFQGKIAVIQGSVKTIQMYATYLIRNLYKKRREYKDDQLLRPGSGEYFPPFFVITDESHTFAPKGIPSPSKSVIREIAQEGRKYGVFLILATQRPTLLDDTVTAQLNCKMIYRTVRAQDIDTIRDETDISKEESARLPYLQTGDVFISSSHLGRTTFARIRMARTTSPHTENPFDELLKSRGKDLENLLIAVGEFLPISASANVLAVLTELEKKGFSYTRESLLSALDDLVDEGKLQKTEDFLGNSRYDKA</sequence>
<dbReference type="InterPro" id="IPR008571">
    <property type="entry name" value="HerA-like"/>
</dbReference>
<dbReference type="Gene3D" id="3.40.50.300">
    <property type="entry name" value="P-loop containing nucleotide triphosphate hydrolases"/>
    <property type="match status" value="2"/>
</dbReference>
<dbReference type="PANTHER" id="PTHR42957:SF1">
    <property type="entry name" value="HELICASE MJ1565-RELATED"/>
    <property type="match status" value="1"/>
</dbReference>
<name>A0A134AAZ3_9FIRM</name>
<evidence type="ECO:0000313" key="2">
    <source>
        <dbReference type="EMBL" id="KXB64884.1"/>
    </source>
</evidence>
<protein>
    <recommendedName>
        <fullName evidence="1">Helicase HerA central domain-containing protein</fullName>
    </recommendedName>
</protein>
<feature type="domain" description="Helicase HerA central" evidence="1">
    <location>
        <begin position="158"/>
        <end position="383"/>
    </location>
</feature>
<dbReference type="Pfam" id="PF01935">
    <property type="entry name" value="DUF87"/>
    <property type="match status" value="1"/>
</dbReference>
<keyword evidence="3" id="KW-1185">Reference proteome</keyword>
<dbReference type="InterPro" id="IPR027417">
    <property type="entry name" value="P-loop_NTPase"/>
</dbReference>